<dbReference type="AlphaFoldDB" id="A0A2X0JE98"/>
<evidence type="ECO:0000313" key="2">
    <source>
        <dbReference type="EMBL" id="RAG85908.1"/>
    </source>
</evidence>
<accession>A0A2X0JE98</accession>
<reference evidence="2 3" key="1">
    <citation type="submission" date="2018-06" db="EMBL/GenBank/DDBJ databases">
        <title>Streptacidiphilus pinicola sp. nov., isolated from pine grove soil.</title>
        <authorList>
            <person name="Roh S.G."/>
            <person name="Park S."/>
            <person name="Kim M.-K."/>
            <person name="Yun B.-R."/>
            <person name="Park J."/>
            <person name="Kim M.J."/>
            <person name="Kim Y.S."/>
            <person name="Kim S.B."/>
        </authorList>
    </citation>
    <scope>NUCLEOTIDE SEQUENCE [LARGE SCALE GENOMIC DNA]</scope>
    <source>
        <strain evidence="2 3">MMS16-CNU450</strain>
    </source>
</reference>
<protein>
    <submittedName>
        <fullName evidence="2">Uncharacterized protein</fullName>
    </submittedName>
</protein>
<feature type="compositionally biased region" description="Basic and acidic residues" evidence="1">
    <location>
        <begin position="130"/>
        <end position="140"/>
    </location>
</feature>
<name>A0A2X0JE98_9ACTN</name>
<feature type="region of interest" description="Disordered" evidence="1">
    <location>
        <begin position="130"/>
        <end position="213"/>
    </location>
</feature>
<dbReference type="OrthoDB" id="4350775at2"/>
<dbReference type="Proteomes" id="UP000248889">
    <property type="component" value="Unassembled WGS sequence"/>
</dbReference>
<sequence>MWVLQAMPGPLTEVLGRRGGVPHTVVRLVEQQLLCRTADELRERIERRWFKLFSNLSGPELVRRGDQLAWDLLAPGECPSPACEDGWLRDDSGSCPRCRKASSVIHMTDVDQRDAPPASPQYAAMMAEGMRDQRRREHGLPRGQRSRHVVKQHVDYTPEPYELREPEPELPTEDQVERARDAERAREVQRLAAERARAEKKTRARQTRREGQP</sequence>
<keyword evidence="3" id="KW-1185">Reference proteome</keyword>
<evidence type="ECO:0000313" key="3">
    <source>
        <dbReference type="Proteomes" id="UP000248889"/>
    </source>
</evidence>
<feature type="compositionally biased region" description="Basic and acidic residues" evidence="1">
    <location>
        <begin position="175"/>
        <end position="213"/>
    </location>
</feature>
<comment type="caution">
    <text evidence="2">The sequence shown here is derived from an EMBL/GenBank/DDBJ whole genome shotgun (WGS) entry which is preliminary data.</text>
</comment>
<dbReference type="EMBL" id="QKYN01000036">
    <property type="protein sequence ID" value="RAG85908.1"/>
    <property type="molecule type" value="Genomic_DNA"/>
</dbReference>
<proteinExistence type="predicted"/>
<gene>
    <name evidence="2" type="ORF">DN069_09020</name>
</gene>
<dbReference type="RefSeq" id="WP_111500348.1">
    <property type="nucleotide sequence ID" value="NZ_QKYN01000036.1"/>
</dbReference>
<feature type="compositionally biased region" description="Basic and acidic residues" evidence="1">
    <location>
        <begin position="152"/>
        <end position="167"/>
    </location>
</feature>
<organism evidence="2 3">
    <name type="scientific">Streptacidiphilus pinicola</name>
    <dbReference type="NCBI Taxonomy" id="2219663"/>
    <lineage>
        <taxon>Bacteria</taxon>
        <taxon>Bacillati</taxon>
        <taxon>Actinomycetota</taxon>
        <taxon>Actinomycetes</taxon>
        <taxon>Kitasatosporales</taxon>
        <taxon>Streptomycetaceae</taxon>
        <taxon>Streptacidiphilus</taxon>
    </lineage>
</organism>
<evidence type="ECO:0000256" key="1">
    <source>
        <dbReference type="SAM" id="MobiDB-lite"/>
    </source>
</evidence>